<keyword evidence="2" id="KW-0238">DNA-binding</keyword>
<evidence type="ECO:0000313" key="6">
    <source>
        <dbReference type="Proteomes" id="UP000824633"/>
    </source>
</evidence>
<evidence type="ECO:0000256" key="1">
    <source>
        <dbReference type="ARBA" id="ARBA00023015"/>
    </source>
</evidence>
<gene>
    <name evidence="5" type="ORF">psyc5s11_11750</name>
</gene>
<dbReference type="Proteomes" id="UP000824633">
    <property type="component" value="Chromosome"/>
</dbReference>
<dbReference type="InterPro" id="IPR036388">
    <property type="entry name" value="WH-like_DNA-bd_sf"/>
</dbReference>
<dbReference type="PANTHER" id="PTHR42756">
    <property type="entry name" value="TRANSCRIPTIONAL REGULATOR, MARR"/>
    <property type="match status" value="1"/>
</dbReference>
<dbReference type="SUPFAM" id="SSF46785">
    <property type="entry name" value="Winged helix' DNA-binding domain"/>
    <property type="match status" value="1"/>
</dbReference>
<dbReference type="PANTHER" id="PTHR42756:SF1">
    <property type="entry name" value="TRANSCRIPTIONAL REPRESSOR OF EMRAB OPERON"/>
    <property type="match status" value="1"/>
</dbReference>
<keyword evidence="6" id="KW-1185">Reference proteome</keyword>
<proteinExistence type="predicted"/>
<keyword evidence="3" id="KW-0804">Transcription</keyword>
<feature type="domain" description="HTH marR-type" evidence="4">
    <location>
        <begin position="5"/>
        <end position="140"/>
    </location>
</feature>
<name>A0ABM7T2N8_9CLOT</name>
<dbReference type="InterPro" id="IPR000835">
    <property type="entry name" value="HTH_MarR-typ"/>
</dbReference>
<accession>A0ABM7T2N8</accession>
<dbReference type="Pfam" id="PF12802">
    <property type="entry name" value="MarR_2"/>
    <property type="match status" value="1"/>
</dbReference>
<dbReference type="RefSeq" id="WP_224036733.1">
    <property type="nucleotide sequence ID" value="NZ_AP024849.1"/>
</dbReference>
<dbReference type="InterPro" id="IPR036390">
    <property type="entry name" value="WH_DNA-bd_sf"/>
</dbReference>
<sequence>MNDKEIHIGKKIIILSKRIHRKLDKDTSKYGITGVQGRILGFIKHNSEKRDIFQKDMEEELDIRRSSVTSVLQLMEKNGYIQRISVSKDARLKKIILTEKGTEIQRNVKNLILELEKSLIDELSDEELEVLISLIERLSNKIAD</sequence>
<protein>
    <submittedName>
        <fullName evidence="5">MarR family transcriptional regulator</fullName>
    </submittedName>
</protein>
<evidence type="ECO:0000256" key="2">
    <source>
        <dbReference type="ARBA" id="ARBA00023125"/>
    </source>
</evidence>
<dbReference type="SMART" id="SM00347">
    <property type="entry name" value="HTH_MARR"/>
    <property type="match status" value="1"/>
</dbReference>
<organism evidence="5 6">
    <name type="scientific">Clostridium gelidum</name>
    <dbReference type="NCBI Taxonomy" id="704125"/>
    <lineage>
        <taxon>Bacteria</taxon>
        <taxon>Bacillati</taxon>
        <taxon>Bacillota</taxon>
        <taxon>Clostridia</taxon>
        <taxon>Eubacteriales</taxon>
        <taxon>Clostridiaceae</taxon>
        <taxon>Clostridium</taxon>
    </lineage>
</organism>
<dbReference type="EMBL" id="AP024849">
    <property type="protein sequence ID" value="BCZ45108.1"/>
    <property type="molecule type" value="Genomic_DNA"/>
</dbReference>
<reference evidence="6" key="1">
    <citation type="submission" date="2021-07" db="EMBL/GenBank/DDBJ databases">
        <title>Complete genome sequencing of a Clostridium isolate.</title>
        <authorList>
            <person name="Ueki A."/>
            <person name="Tonouchi A."/>
        </authorList>
    </citation>
    <scope>NUCLEOTIDE SEQUENCE [LARGE SCALE GENOMIC DNA]</scope>
    <source>
        <strain evidence="6">C5S11</strain>
    </source>
</reference>
<keyword evidence="1" id="KW-0805">Transcription regulation</keyword>
<evidence type="ECO:0000256" key="3">
    <source>
        <dbReference type="ARBA" id="ARBA00023163"/>
    </source>
</evidence>
<evidence type="ECO:0000313" key="5">
    <source>
        <dbReference type="EMBL" id="BCZ45108.1"/>
    </source>
</evidence>
<dbReference type="PROSITE" id="PS50995">
    <property type="entry name" value="HTH_MARR_2"/>
    <property type="match status" value="1"/>
</dbReference>
<dbReference type="PRINTS" id="PR00598">
    <property type="entry name" value="HTHMARR"/>
</dbReference>
<dbReference type="Gene3D" id="1.10.10.10">
    <property type="entry name" value="Winged helix-like DNA-binding domain superfamily/Winged helix DNA-binding domain"/>
    <property type="match status" value="1"/>
</dbReference>
<evidence type="ECO:0000259" key="4">
    <source>
        <dbReference type="PROSITE" id="PS50995"/>
    </source>
</evidence>